<evidence type="ECO:0000313" key="4">
    <source>
        <dbReference type="Proteomes" id="UP000264071"/>
    </source>
</evidence>
<evidence type="ECO:0000259" key="2">
    <source>
        <dbReference type="Pfam" id="PF06580"/>
    </source>
</evidence>
<reference evidence="3 4" key="1">
    <citation type="journal article" date="2018" name="Nat. Biotechnol.">
        <title>A standardized bacterial taxonomy based on genome phylogeny substantially revises the tree of life.</title>
        <authorList>
            <person name="Parks D.H."/>
            <person name="Chuvochina M."/>
            <person name="Waite D.W."/>
            <person name="Rinke C."/>
            <person name="Skarshewski A."/>
            <person name="Chaumeil P.A."/>
            <person name="Hugenholtz P."/>
        </authorList>
    </citation>
    <scope>NUCLEOTIDE SEQUENCE [LARGE SCALE GENOMIC DNA]</scope>
    <source>
        <strain evidence="3">UBA8844</strain>
    </source>
</reference>
<accession>A0A3D4V5C9</accession>
<dbReference type="OMA" id="HWLMNTL"/>
<dbReference type="GO" id="GO:0016020">
    <property type="term" value="C:membrane"/>
    <property type="evidence" value="ECO:0007669"/>
    <property type="project" value="InterPro"/>
</dbReference>
<dbReference type="EMBL" id="DPIY01000005">
    <property type="protein sequence ID" value="HCT56333.1"/>
    <property type="molecule type" value="Genomic_DNA"/>
</dbReference>
<feature type="transmembrane region" description="Helical" evidence="1">
    <location>
        <begin position="345"/>
        <end position="364"/>
    </location>
</feature>
<dbReference type="AlphaFoldDB" id="A0A3D4V5C9"/>
<feature type="transmembrane region" description="Helical" evidence="1">
    <location>
        <begin position="319"/>
        <end position="339"/>
    </location>
</feature>
<feature type="transmembrane region" description="Helical" evidence="1">
    <location>
        <begin position="172"/>
        <end position="194"/>
    </location>
</feature>
<comment type="caution">
    <text evidence="3">The sequence shown here is derived from an EMBL/GenBank/DDBJ whole genome shotgun (WGS) entry which is preliminary data.</text>
</comment>
<gene>
    <name evidence="3" type="ORF">DGD08_03880</name>
</gene>
<proteinExistence type="predicted"/>
<evidence type="ECO:0000313" key="3">
    <source>
        <dbReference type="EMBL" id="HCT56333.1"/>
    </source>
</evidence>
<protein>
    <recommendedName>
        <fullName evidence="2">Signal transduction histidine kinase internal region domain-containing protein</fullName>
    </recommendedName>
</protein>
<dbReference type="GO" id="GO:0000155">
    <property type="term" value="F:phosphorelay sensor kinase activity"/>
    <property type="evidence" value="ECO:0007669"/>
    <property type="project" value="InterPro"/>
</dbReference>
<feature type="domain" description="Signal transduction histidine kinase internal region" evidence="2">
    <location>
        <begin position="384"/>
        <end position="454"/>
    </location>
</feature>
<evidence type="ECO:0000256" key="1">
    <source>
        <dbReference type="SAM" id="Phobius"/>
    </source>
</evidence>
<organism evidence="3 4">
    <name type="scientific">Gemmatimonas aurantiaca</name>
    <dbReference type="NCBI Taxonomy" id="173480"/>
    <lineage>
        <taxon>Bacteria</taxon>
        <taxon>Pseudomonadati</taxon>
        <taxon>Gemmatimonadota</taxon>
        <taxon>Gemmatimonadia</taxon>
        <taxon>Gemmatimonadales</taxon>
        <taxon>Gemmatimonadaceae</taxon>
        <taxon>Gemmatimonas</taxon>
    </lineage>
</organism>
<name>A0A3D4V5C9_9BACT</name>
<dbReference type="InterPro" id="IPR010559">
    <property type="entry name" value="Sig_transdc_His_kin_internal"/>
</dbReference>
<dbReference type="Pfam" id="PF06580">
    <property type="entry name" value="His_kinase"/>
    <property type="match status" value="1"/>
</dbReference>
<keyword evidence="1" id="KW-0472">Membrane</keyword>
<dbReference type="InterPro" id="IPR050640">
    <property type="entry name" value="Bact_2-comp_sensor_kinase"/>
</dbReference>
<feature type="transmembrane region" description="Helical" evidence="1">
    <location>
        <begin position="201"/>
        <end position="221"/>
    </location>
</feature>
<dbReference type="PANTHER" id="PTHR34220">
    <property type="entry name" value="SENSOR HISTIDINE KINASE YPDA"/>
    <property type="match status" value="1"/>
</dbReference>
<sequence>MVASRLRLVLIPFLLFSLLIVGFMLGDAPAGAHIEAMGMRLDTDPVAQWRPLDGRLLRGWAGPYTLRYRVVLTDSHTARPLGILMGLRAASVATWDDVALAPNGVVGNSRSSEVPGRIDWIVPVPTTRAAPGPHTLTIRASSQRVMPGFSRADLQVRVQALDELYGMRYRGWLLPALAVGCMLVAALYVGAVIARTGARQGAWPLLGLCVVGIVLPALEAWRPLVGYPYDLHLARLLAIRILTAISALLLPAYFALRFGRHPLSRRRSIAYGLYALLVLGVALFAAPFDLAGWILHVSGLGMSILITRRAINGGWHSTAGMLTVLLATTLVAALLAPGIYIDGLYVIAFAAILVTVLLAHAGYLRASAEQSAALEAARARLSTALLRGSIHPHWLMNTLTSLQELIERSPADASRMVELLAEEFRMVRAASEEGWIPVDEEVTLCRTHLAIVSIGRPEPLTLRVEGATLWREHALPPGVLHTLIENGLTHGANAAYHGDGASSASAVSDFVLQAHAQDATYLTLVMSVPGVPRTGKSIVPGTGTRFIEASLRTAFDNDWQFAQAAHGGRWVSTLRLPRAAMRHGWRERGAC</sequence>
<keyword evidence="1" id="KW-1133">Transmembrane helix</keyword>
<feature type="transmembrane region" description="Helical" evidence="1">
    <location>
        <begin position="233"/>
        <end position="256"/>
    </location>
</feature>
<dbReference type="Proteomes" id="UP000264071">
    <property type="component" value="Unassembled WGS sequence"/>
</dbReference>
<keyword evidence="1" id="KW-0812">Transmembrane</keyword>
<dbReference type="PANTHER" id="PTHR34220:SF7">
    <property type="entry name" value="SENSOR HISTIDINE KINASE YPDA"/>
    <property type="match status" value="1"/>
</dbReference>
<feature type="transmembrane region" description="Helical" evidence="1">
    <location>
        <begin position="268"/>
        <end position="284"/>
    </location>
</feature>